<feature type="chain" id="PRO_5001515242" evidence="1">
    <location>
        <begin position="33"/>
        <end position="157"/>
    </location>
</feature>
<dbReference type="SUPFAM" id="SSF57567">
    <property type="entry name" value="Serine protease inhibitors"/>
    <property type="match status" value="1"/>
</dbReference>
<dbReference type="AlphaFoldDB" id="A0A023FQ82"/>
<protein>
    <submittedName>
        <fullName evidence="3">Putative tick til 10</fullName>
    </submittedName>
</protein>
<evidence type="ECO:0000256" key="1">
    <source>
        <dbReference type="SAM" id="SignalP"/>
    </source>
</evidence>
<reference evidence="3" key="1">
    <citation type="submission" date="2014-03" db="EMBL/GenBank/DDBJ databases">
        <title>The sialotranscriptome of Amblyomma triste, Amblyomma parvum and Amblyomma cajennense ticks, uncovered by 454-based RNA-seq.</title>
        <authorList>
            <person name="Garcia G.R."/>
            <person name="Gardinassi L.G."/>
            <person name="Ribeiro J.M."/>
            <person name="Anatriello E."/>
            <person name="Ferreira B.R."/>
            <person name="Moreira H.N."/>
            <person name="Mafra C."/>
            <person name="Olegario M.M."/>
            <person name="Szabo P.J."/>
            <person name="Miranda-Santos I.K."/>
            <person name="Maruyama S.R."/>
        </authorList>
    </citation>
    <scope>NUCLEOTIDE SEQUENCE</scope>
    <source>
        <strain evidence="3">Uberlandia</strain>
        <tissue evidence="3">Salivary glands</tissue>
    </source>
</reference>
<organism evidence="3">
    <name type="scientific">Amblyomma cajennense</name>
    <name type="common">Cayenne tick</name>
    <name type="synonym">Acarus cajennensis</name>
    <dbReference type="NCBI Taxonomy" id="34607"/>
    <lineage>
        <taxon>Eukaryota</taxon>
        <taxon>Metazoa</taxon>
        <taxon>Ecdysozoa</taxon>
        <taxon>Arthropoda</taxon>
        <taxon>Chelicerata</taxon>
        <taxon>Arachnida</taxon>
        <taxon>Acari</taxon>
        <taxon>Parasitiformes</taxon>
        <taxon>Ixodida</taxon>
        <taxon>Ixodoidea</taxon>
        <taxon>Ixodidae</taxon>
        <taxon>Amblyomminae</taxon>
        <taxon>Amblyomma</taxon>
    </lineage>
</organism>
<keyword evidence="1" id="KW-0732">Signal</keyword>
<feature type="non-terminal residue" evidence="3">
    <location>
        <position position="1"/>
    </location>
</feature>
<dbReference type="Gene3D" id="2.10.25.10">
    <property type="entry name" value="Laminin"/>
    <property type="match status" value="1"/>
</dbReference>
<dbReference type="InterPro" id="IPR036084">
    <property type="entry name" value="Ser_inhib-like_sf"/>
</dbReference>
<feature type="signal peptide" evidence="1">
    <location>
        <begin position="1"/>
        <end position="32"/>
    </location>
</feature>
<dbReference type="Pfam" id="PF01826">
    <property type="entry name" value="TIL"/>
    <property type="match status" value="1"/>
</dbReference>
<evidence type="ECO:0000259" key="2">
    <source>
        <dbReference type="Pfam" id="PF01826"/>
    </source>
</evidence>
<evidence type="ECO:0000313" key="3">
    <source>
        <dbReference type="EMBL" id="JAC23921.1"/>
    </source>
</evidence>
<feature type="domain" description="TIL" evidence="2">
    <location>
        <begin position="68"/>
        <end position="122"/>
    </location>
</feature>
<name>A0A023FQ82_AMBCJ</name>
<accession>A0A023FQ82</accession>
<dbReference type="EMBL" id="GBBK01000561">
    <property type="protein sequence ID" value="JAC23921.1"/>
    <property type="molecule type" value="mRNA"/>
</dbReference>
<sequence length="157" mass="17776">HCVARHFTMGNMAPVCALLILTACAFFMQAEGAQKPAQLPQINGNQPGGHASGIWPTPWYPHNRCWKPHEVYKDGVGSSCAEKNCRNPFPGRGCTRDRVSGCFCRKGYYRNQWGNCVRLHQCFGRPWPRPRPYPNPWGWPEFGQNQVPHFGFTPYGA</sequence>
<dbReference type="InterPro" id="IPR002919">
    <property type="entry name" value="TIL_dom"/>
</dbReference>
<proteinExistence type="evidence at transcript level"/>
<dbReference type="CDD" id="cd19941">
    <property type="entry name" value="TIL"/>
    <property type="match status" value="1"/>
</dbReference>